<keyword evidence="3" id="KW-1185">Reference proteome</keyword>
<dbReference type="GeneID" id="6009197"/>
<organism evidence="2 3">
    <name type="scientific">Coprinopsis cinerea (strain Okayama-7 / 130 / ATCC MYA-4618 / FGSC 9003)</name>
    <name type="common">Inky cap fungus</name>
    <name type="synonym">Hormographiella aspergillata</name>
    <dbReference type="NCBI Taxonomy" id="240176"/>
    <lineage>
        <taxon>Eukaryota</taxon>
        <taxon>Fungi</taxon>
        <taxon>Dikarya</taxon>
        <taxon>Basidiomycota</taxon>
        <taxon>Agaricomycotina</taxon>
        <taxon>Agaricomycetes</taxon>
        <taxon>Agaricomycetidae</taxon>
        <taxon>Agaricales</taxon>
        <taxon>Agaricineae</taxon>
        <taxon>Psathyrellaceae</taxon>
        <taxon>Coprinopsis</taxon>
    </lineage>
</organism>
<comment type="caution">
    <text evidence="2">The sequence shown here is derived from an EMBL/GenBank/DDBJ whole genome shotgun (WGS) entry which is preliminary data.</text>
</comment>
<proteinExistence type="predicted"/>
<protein>
    <submittedName>
        <fullName evidence="2">Uncharacterized protein</fullName>
    </submittedName>
</protein>
<evidence type="ECO:0000313" key="3">
    <source>
        <dbReference type="Proteomes" id="UP000001861"/>
    </source>
</evidence>
<feature type="region of interest" description="Disordered" evidence="1">
    <location>
        <begin position="1"/>
        <end position="25"/>
    </location>
</feature>
<dbReference type="Proteomes" id="UP000001861">
    <property type="component" value="Unassembled WGS sequence"/>
</dbReference>
<evidence type="ECO:0000313" key="2">
    <source>
        <dbReference type="EMBL" id="EAU89128.2"/>
    </source>
</evidence>
<reference evidence="2 3" key="1">
    <citation type="journal article" date="2010" name="Proc. Natl. Acad. Sci. U.S.A.">
        <title>Insights into evolution of multicellular fungi from the assembled chromosomes of the mushroom Coprinopsis cinerea (Coprinus cinereus).</title>
        <authorList>
            <person name="Stajich J.E."/>
            <person name="Wilke S.K."/>
            <person name="Ahren D."/>
            <person name="Au C.H."/>
            <person name="Birren B.W."/>
            <person name="Borodovsky M."/>
            <person name="Burns C."/>
            <person name="Canback B."/>
            <person name="Casselton L.A."/>
            <person name="Cheng C.K."/>
            <person name="Deng J."/>
            <person name="Dietrich F.S."/>
            <person name="Fargo D.C."/>
            <person name="Farman M.L."/>
            <person name="Gathman A.C."/>
            <person name="Goldberg J."/>
            <person name="Guigo R."/>
            <person name="Hoegger P.J."/>
            <person name="Hooker J.B."/>
            <person name="Huggins A."/>
            <person name="James T.Y."/>
            <person name="Kamada T."/>
            <person name="Kilaru S."/>
            <person name="Kodira C."/>
            <person name="Kues U."/>
            <person name="Kupfer D."/>
            <person name="Kwan H.S."/>
            <person name="Lomsadze A."/>
            <person name="Li W."/>
            <person name="Lilly W.W."/>
            <person name="Ma L.J."/>
            <person name="Mackey A.J."/>
            <person name="Manning G."/>
            <person name="Martin F."/>
            <person name="Muraguchi H."/>
            <person name="Natvig D.O."/>
            <person name="Palmerini H."/>
            <person name="Ramesh M.A."/>
            <person name="Rehmeyer C.J."/>
            <person name="Roe B.A."/>
            <person name="Shenoy N."/>
            <person name="Stanke M."/>
            <person name="Ter-Hovhannisyan V."/>
            <person name="Tunlid A."/>
            <person name="Velagapudi R."/>
            <person name="Vision T.J."/>
            <person name="Zeng Q."/>
            <person name="Zolan M.E."/>
            <person name="Pukkila P.J."/>
        </authorList>
    </citation>
    <scope>NUCLEOTIDE SEQUENCE [LARGE SCALE GENOMIC DNA]</scope>
    <source>
        <strain evidence="3">Okayama-7 / 130 / ATCC MYA-4618 / FGSC 9003</strain>
    </source>
</reference>
<dbReference type="InParanoid" id="A8ND61"/>
<sequence length="289" mass="33902">MTNASTKTKADMPAPTSKEAPKWKGKARKLGEFWARFEEYATSCNVPVADKAEIALRYVVKDKDKEIWEAVPGYPAEYERWKNGVNGLYSEDEKKARRSLAELAKFIEKSRKKKIRKESDLTSYYREFLWLAHPLKTAGTLPEAMMNKEFWFGLHKKAREEINARLTVTKENWDRKNAPTIEEPLEVSVSPFVERLGFGLFKLRFGFEDLVRFGQRLRGREEERRRKRRKEKDREDEVTTKRVAFETPKAKVDDSKRFDDIKDITRRLTGLNVTDSNYAVLLRLQVARE</sequence>
<dbReference type="RefSeq" id="XP_001832708.2">
    <property type="nucleotide sequence ID" value="XM_001832656.2"/>
</dbReference>
<dbReference type="HOGENOM" id="CLU_963167_0_0_1"/>
<name>A8ND61_COPC7</name>
<evidence type="ECO:0000256" key="1">
    <source>
        <dbReference type="SAM" id="MobiDB-lite"/>
    </source>
</evidence>
<dbReference type="VEuPathDB" id="FungiDB:CC1G_08536"/>
<dbReference type="EMBL" id="AACS02000009">
    <property type="protein sequence ID" value="EAU89128.2"/>
    <property type="molecule type" value="Genomic_DNA"/>
</dbReference>
<gene>
    <name evidence="2" type="ORF">CC1G_08536</name>
</gene>
<accession>A8ND61</accession>
<dbReference type="KEGG" id="cci:CC1G_08536"/>
<dbReference type="OMA" id="FWARFEE"/>
<dbReference type="OrthoDB" id="3252634at2759"/>
<dbReference type="AlphaFoldDB" id="A8ND61"/>